<comment type="similarity">
    <text evidence="2">Belongs to the FIP1 family.</text>
</comment>
<dbReference type="InterPro" id="IPR007854">
    <property type="entry name" value="Fip1_dom"/>
</dbReference>
<feature type="region of interest" description="Disordered" evidence="5">
    <location>
        <begin position="1093"/>
        <end position="1185"/>
    </location>
</feature>
<evidence type="ECO:0000256" key="3">
    <source>
        <dbReference type="ARBA" id="ARBA00022664"/>
    </source>
</evidence>
<reference evidence="7" key="2">
    <citation type="submission" date="2019-07" db="EMBL/GenBank/DDBJ databases">
        <authorList>
            <person name="Yang Y."/>
            <person name="Bocs S."/>
            <person name="Baudouin L."/>
        </authorList>
    </citation>
    <scope>NUCLEOTIDE SEQUENCE</scope>
    <source>
        <tissue evidence="7">Spear leaf of Hainan Tall coconut</tissue>
    </source>
</reference>
<evidence type="ECO:0000256" key="4">
    <source>
        <dbReference type="ARBA" id="ARBA00023242"/>
    </source>
</evidence>
<dbReference type="Proteomes" id="UP000797356">
    <property type="component" value="Chromosome 4"/>
</dbReference>
<dbReference type="Pfam" id="PF05182">
    <property type="entry name" value="Fip1"/>
    <property type="match status" value="1"/>
</dbReference>
<comment type="caution">
    <text evidence="7">The sequence shown here is derived from an EMBL/GenBank/DDBJ whole genome shotgun (WGS) entry which is preliminary data.</text>
</comment>
<dbReference type="PANTHER" id="PTHR44917">
    <property type="entry name" value="PROTEIN HIGH CHLOROPHYLL FLUORESCENT 107"/>
    <property type="match status" value="1"/>
</dbReference>
<name>A0A8K0I6X1_COCNU</name>
<feature type="compositionally biased region" description="Basic and acidic residues" evidence="5">
    <location>
        <begin position="487"/>
        <end position="508"/>
    </location>
</feature>
<dbReference type="OrthoDB" id="1917198at2759"/>
<evidence type="ECO:0000256" key="2">
    <source>
        <dbReference type="ARBA" id="ARBA00007459"/>
    </source>
</evidence>
<dbReference type="GO" id="GO:0003727">
    <property type="term" value="F:single-stranded RNA binding"/>
    <property type="evidence" value="ECO:0007669"/>
    <property type="project" value="TreeGrafter"/>
</dbReference>
<keyword evidence="8" id="KW-1185">Reference proteome</keyword>
<dbReference type="GO" id="GO:0009507">
    <property type="term" value="C:chloroplast"/>
    <property type="evidence" value="ECO:0007669"/>
    <property type="project" value="TreeGrafter"/>
</dbReference>
<evidence type="ECO:0000259" key="6">
    <source>
        <dbReference type="Pfam" id="PF05182"/>
    </source>
</evidence>
<proteinExistence type="inferred from homology"/>
<feature type="region of interest" description="Disordered" evidence="5">
    <location>
        <begin position="1504"/>
        <end position="1523"/>
    </location>
</feature>
<dbReference type="InterPro" id="IPR011990">
    <property type="entry name" value="TPR-like_helical_dom_sf"/>
</dbReference>
<dbReference type="InterPro" id="IPR044624">
    <property type="entry name" value="Mbb1-like"/>
</dbReference>
<dbReference type="InterPro" id="IPR003107">
    <property type="entry name" value="HAT"/>
</dbReference>
<accession>A0A8K0I6X1</accession>
<dbReference type="SMART" id="SM00386">
    <property type="entry name" value="HAT"/>
    <property type="match status" value="4"/>
</dbReference>
<reference evidence="7" key="1">
    <citation type="journal article" date="2017" name="Gigascience">
        <title>The genome draft of coconut (Cocos nucifera).</title>
        <authorList>
            <person name="Xiao Y."/>
            <person name="Xu P."/>
            <person name="Fan H."/>
            <person name="Baudouin L."/>
            <person name="Xia W."/>
            <person name="Bocs S."/>
            <person name="Xu J."/>
            <person name="Li Q."/>
            <person name="Guo A."/>
            <person name="Zhou L."/>
            <person name="Li J."/>
            <person name="Wu Y."/>
            <person name="Ma Z."/>
            <person name="Armero A."/>
            <person name="Issali A.E."/>
            <person name="Liu N."/>
            <person name="Peng M."/>
            <person name="Yang Y."/>
        </authorList>
    </citation>
    <scope>NUCLEOTIDE SEQUENCE</scope>
    <source>
        <tissue evidence="7">Spear leaf of Hainan Tall coconut</tissue>
    </source>
</reference>
<evidence type="ECO:0000313" key="8">
    <source>
        <dbReference type="Proteomes" id="UP000797356"/>
    </source>
</evidence>
<dbReference type="GO" id="GO:0003729">
    <property type="term" value="F:mRNA binding"/>
    <property type="evidence" value="ECO:0007669"/>
    <property type="project" value="InterPro"/>
</dbReference>
<feature type="compositionally biased region" description="Basic and acidic residues" evidence="5">
    <location>
        <begin position="517"/>
        <end position="576"/>
    </location>
</feature>
<feature type="region of interest" description="Disordered" evidence="5">
    <location>
        <begin position="484"/>
        <end position="576"/>
    </location>
</feature>
<feature type="domain" description="Pre-mRNA polyadenylation factor Fip1" evidence="6">
    <location>
        <begin position="34"/>
        <end position="76"/>
    </location>
</feature>
<gene>
    <name evidence="7" type="ORF">COCNU_04G010750</name>
</gene>
<dbReference type="PANTHER" id="PTHR44917:SF1">
    <property type="entry name" value="PROTEIN HIGH CHLOROPHYLL FLUORESCENT 107"/>
    <property type="match status" value="1"/>
</dbReference>
<dbReference type="GO" id="GO:0006417">
    <property type="term" value="P:regulation of translation"/>
    <property type="evidence" value="ECO:0007669"/>
    <property type="project" value="TreeGrafter"/>
</dbReference>
<dbReference type="Gene3D" id="1.25.40.10">
    <property type="entry name" value="Tetratricopeptide repeat domain"/>
    <property type="match status" value="1"/>
</dbReference>
<dbReference type="GO" id="GO:0006397">
    <property type="term" value="P:mRNA processing"/>
    <property type="evidence" value="ECO:0007669"/>
    <property type="project" value="UniProtKB-KW"/>
</dbReference>
<evidence type="ECO:0000256" key="1">
    <source>
        <dbReference type="ARBA" id="ARBA00004123"/>
    </source>
</evidence>
<feature type="compositionally biased region" description="Basic and acidic residues" evidence="5">
    <location>
        <begin position="1053"/>
        <end position="1065"/>
    </location>
</feature>
<feature type="compositionally biased region" description="Acidic residues" evidence="5">
    <location>
        <begin position="1160"/>
        <end position="1174"/>
    </location>
</feature>
<feature type="region of interest" description="Disordered" evidence="5">
    <location>
        <begin position="1053"/>
        <end position="1072"/>
    </location>
</feature>
<evidence type="ECO:0000256" key="5">
    <source>
        <dbReference type="SAM" id="MobiDB-lite"/>
    </source>
</evidence>
<protein>
    <submittedName>
        <fullName evidence="7">Putative FIP1[V]-like protein</fullName>
    </submittedName>
</protein>
<keyword evidence="4" id="KW-0539">Nucleus</keyword>
<evidence type="ECO:0000313" key="7">
    <source>
        <dbReference type="EMBL" id="KAG1338769.1"/>
    </source>
</evidence>
<comment type="subcellular location">
    <subcellularLocation>
        <location evidence="1">Nucleus</location>
    </subcellularLocation>
</comment>
<keyword evidence="3" id="KW-0507">mRNA processing</keyword>
<dbReference type="EMBL" id="CM017875">
    <property type="protein sequence ID" value="KAG1338769.1"/>
    <property type="molecule type" value="Genomic_DNA"/>
</dbReference>
<feature type="compositionally biased region" description="Basic and acidic residues" evidence="5">
    <location>
        <begin position="1093"/>
        <end position="1106"/>
    </location>
</feature>
<organism evidence="7 8">
    <name type="scientific">Cocos nucifera</name>
    <name type="common">Coconut palm</name>
    <dbReference type="NCBI Taxonomy" id="13894"/>
    <lineage>
        <taxon>Eukaryota</taxon>
        <taxon>Viridiplantae</taxon>
        <taxon>Streptophyta</taxon>
        <taxon>Embryophyta</taxon>
        <taxon>Tracheophyta</taxon>
        <taxon>Spermatophyta</taxon>
        <taxon>Magnoliopsida</taxon>
        <taxon>Liliopsida</taxon>
        <taxon>Arecaceae</taxon>
        <taxon>Arecoideae</taxon>
        <taxon>Cocoseae</taxon>
        <taxon>Attaleinae</taxon>
        <taxon>Cocos</taxon>
    </lineage>
</organism>
<dbReference type="SUPFAM" id="SSF48452">
    <property type="entry name" value="TPR-like"/>
    <property type="match status" value="1"/>
</dbReference>
<dbReference type="GO" id="GO:0005634">
    <property type="term" value="C:nucleus"/>
    <property type="evidence" value="ECO:0007669"/>
    <property type="project" value="UniProtKB-SubCell"/>
</dbReference>
<sequence length="1573" mass="180073">MPSPGGAASCSLSIPASAQNGYSFTLPRNRTIFDINIEAFEQKPWKQPGVDITDYFNFSLDEDGWKSYCQQLDQFRQRVTMFTQFPDYNLSRRNQVLESDLGSPKAMLSEAAQWEHREKSFLHMENVERRLMGLQMPKGRAIQVESGVSERIPSADIRRPRRLDSDVVIQPKGRAIQVESGVSERIPSADIRRPRRLESDVVIQIAMDGSKENVSIPCEGELKHAEQGHEDCLMLEYENEPNEGMLSRDFDGQGYWEITDPIVHCYPEVAETGLKGAADKVKDKLDYPKGESEDLLRLDDSLMEAEISSGAGVQVMAESNLKGAGGEVKDKLDYSKGESENSLRVDDSPMEAEFASGVGVQVMQSLSSSDLDSHSEASKDDGCLNKIHAAIRKTSLDSLTGMQESVRSDCDLSNDSGINATKKEMEDIKGNTFDCRLSPEVYKGCSTSGHNVMSELNLPAENEQASIRSPRKSQNDVDPFEVSYGIKESKHDHRTDIRGHLSANKETKMSVSYKSRKYAEKHASEKSSAKSSHKKGDHDNHPRINQNKRDCFEQRASGRDSALKHRERYSREWHRDTRGERVVCHEHCDESISECGSIFLGKDSSTRHKKERENEHLIQTGAVNHEHRYREKHVQEMHRRHIAKCDGDNGIFDHSFRRAAPCSGREDRTPEKRDKYDRSSCFDLYGSNKYIEYDAERLRHLDGRPLDSQMYEHHFEDERGRHDTTLLRNHLHRSCRSHEKFLDHRKHFAIREIVSRYEKYEYCFAPSSKDCHHSSYENDSKFHDDEHITEERGTYVDDIVREKSYGRLAKPRPDADDKVSFEHGDPNLTSQEESFLCERSSRNEKSFVKQHLFSGRKFSDDCRLSNVQKELVNERTRRSSSSDAWEHGKFVLHNFDEGRHEPATLGRREAVNMHLNGLKRKFHKRANEVTVASEIHRVVIETIDEEQKDSRHIEEVHLLEVPLHVPKSQGTHNHPTSLKERVRELKSEHSDDNFLRKCEDKHPISQSNVDDEIEEGQLIEESDDQHVGSMTEYWNPKKKVALPAVKASQSVHLEEKNTQAKESTPDNKIFGGYDSNRILETLAKMEKRRERFKEPLALKRGPEKTPEPQLEVATVTDEPKQQRPARKRRAFSSLPFLKTPPSSSKASSPPPVQEHLLCSESDEENEEEDEEEREGDQKTSERFLAVRRPVKEVSEEAVGSSTEAYGKSEGEEKFWSSSKIDEGLKEFAKKIPILEPVRVGVAPKERPLAINLELGLYRAKVLTRNSRFKEAEEILLKRAVQASPKNRFAWHIWALFEASQGDINKGRKLLKIGHAVNPRDPVILQSLALLEYNHSSANVARVWFRRASEIDPRHQPVWVAWGWMEWKEGNINTARELYQRALSIDSTSESAARCLQAWGVLEQRMGNLSVAKRLFRSSLNINSQSYITWMTWASLEEEQGNPIRAEEIRNLYFQQRIEVVDDASWVMGFLDIIDPALDSIKRLLNLDQTSNLKGQEILRTLEETNNRTTEASDTTVVNGNDEGSEDNAGLWARDFDLDAFIRDKLSLDASALDALLENSQPRRIKSSRRIWRS</sequence>